<keyword evidence="2" id="KW-1185">Reference proteome</keyword>
<reference evidence="1" key="1">
    <citation type="submission" date="2020-08" db="EMBL/GenBank/DDBJ databases">
        <title>Genome public.</title>
        <authorList>
            <person name="Liu C."/>
            <person name="Sun Q."/>
        </authorList>
    </citation>
    <scope>NUCLEOTIDE SEQUENCE</scope>
    <source>
        <strain evidence="1">NSJ-64</strain>
    </source>
</reference>
<dbReference type="AlphaFoldDB" id="A0A926EQY5"/>
<dbReference type="EMBL" id="JACRTD010000014">
    <property type="protein sequence ID" value="MBC8586553.1"/>
    <property type="molecule type" value="Genomic_DNA"/>
</dbReference>
<name>A0A926EQY5_9FIRM</name>
<accession>A0A926EQY5</accession>
<sequence>MAGKALCALRRWLQRVSLGFAKSETIPGLRPGAKHCFAGTLYSRAEKIEDFPPPLAGKALCALRRWLQRVSLGFAKSETIPGLRPGAKHCFAGTLYSRAEKIEDFPHSLLLTVITITNPAKKENPKSCFVHWLLVNFPYFSWHQAAF</sequence>
<dbReference type="Proteomes" id="UP000623678">
    <property type="component" value="Unassembled WGS sequence"/>
</dbReference>
<protein>
    <submittedName>
        <fullName evidence="1">Uncharacterized protein</fullName>
    </submittedName>
</protein>
<comment type="caution">
    <text evidence="1">The sequence shown here is derived from an EMBL/GenBank/DDBJ whole genome shotgun (WGS) entry which is preliminary data.</text>
</comment>
<gene>
    <name evidence="1" type="ORF">H8705_13285</name>
</gene>
<dbReference type="RefSeq" id="WP_262396272.1">
    <property type="nucleotide sequence ID" value="NZ_JACRTD010000014.1"/>
</dbReference>
<evidence type="ECO:0000313" key="2">
    <source>
        <dbReference type="Proteomes" id="UP000623678"/>
    </source>
</evidence>
<evidence type="ECO:0000313" key="1">
    <source>
        <dbReference type="EMBL" id="MBC8586553.1"/>
    </source>
</evidence>
<organism evidence="1 2">
    <name type="scientific">Youxingia wuxianensis</name>
    <dbReference type="NCBI Taxonomy" id="2763678"/>
    <lineage>
        <taxon>Bacteria</taxon>
        <taxon>Bacillati</taxon>
        <taxon>Bacillota</taxon>
        <taxon>Clostridia</taxon>
        <taxon>Eubacteriales</taxon>
        <taxon>Oscillospiraceae</taxon>
        <taxon>Youxingia</taxon>
    </lineage>
</organism>
<proteinExistence type="predicted"/>